<dbReference type="Proteomes" id="UP000332933">
    <property type="component" value="Unassembled WGS sequence"/>
</dbReference>
<evidence type="ECO:0000313" key="3">
    <source>
        <dbReference type="EMBL" id="KAF0698087.1"/>
    </source>
</evidence>
<dbReference type="AlphaFoldDB" id="A0A485KT61"/>
<feature type="compositionally biased region" description="Basic and acidic residues" evidence="2">
    <location>
        <begin position="696"/>
        <end position="717"/>
    </location>
</feature>
<dbReference type="EMBL" id="VJMH01005266">
    <property type="protein sequence ID" value="KAF0698087.1"/>
    <property type="molecule type" value="Genomic_DNA"/>
</dbReference>
<feature type="compositionally biased region" description="Polar residues" evidence="2">
    <location>
        <begin position="277"/>
        <end position="288"/>
    </location>
</feature>
<reference evidence="3" key="2">
    <citation type="submission" date="2019-06" db="EMBL/GenBank/DDBJ databases">
        <title>Genomics analysis of Aphanomyces spp. identifies a new class of oomycete effector associated with host adaptation.</title>
        <authorList>
            <person name="Gaulin E."/>
        </authorList>
    </citation>
    <scope>NUCLEOTIDE SEQUENCE</scope>
    <source>
        <strain evidence="3">CBS 578.67</strain>
    </source>
</reference>
<dbReference type="EMBL" id="CAADRA010005287">
    <property type="protein sequence ID" value="VFT88136.1"/>
    <property type="molecule type" value="Genomic_DNA"/>
</dbReference>
<proteinExistence type="predicted"/>
<sequence>MQPIVSDWRVGIVIECPQNPITLKLCHYIQLEESIEWKIVDEQIVISPEDFAEVRYVSGPSYSFLTKSQSSLNNDNLAGKEEIISDDNDTDHLMDALRKKKEELLAIYLSLLYDDHYSHSRNETDVTISFNRQIATLRKGFFTPSILQDFIKTSLSMTSSSTLSVAASHTTRASLRTLDKERIRQKALHMNMKEKLRMTMCMRIQKVCKKTPHAAQVLSQKVFDYFQQQGTSSNLSDTELQALVKNITHAKTLQMNNDQNPVNHGNPFDEVGDRSRSFSVNEKGSTPVVNDRKNSSRERDTESVYLTEAQHQQRSVGFALPPKKSPKKHKQGDIWNELVQYQSLVEAHETHTKQVLKAQQKSNWSSELEAQVTEKEKRRIERAIEDEKYFVESMKNLEMMNIVESEKERSRKEKAQEQNVIQEEQRQFKLKKKQIEADVRRNAEMRMTETIARQKTEEEAKDMARRVSEKAKMAQVLLENAELLEKKKMMIQADRELEVKLAEDYVKMEEQKDSVRQRGLEEMSKRIQAKMKFFDDTSKAEMDMKNKEDELRVLRYQADYEKRQMEIEAKKKHDSMERNIQQQEYLKEQIKFKKDKECKEKEEYNKQAEMWRKEREVNEKKERLLQQQRTSKNQLQQNWLRQQIIAKEQNALAADHTNLEVQINQRLLHKVKELNDELKKETESKASNVAAKTRQRSRELHEREKKTADRKLKDPRLKPATRK</sequence>
<name>A0A485KT61_9STRA</name>
<organism evidence="4 5">
    <name type="scientific">Aphanomyces stellatus</name>
    <dbReference type="NCBI Taxonomy" id="120398"/>
    <lineage>
        <taxon>Eukaryota</taxon>
        <taxon>Sar</taxon>
        <taxon>Stramenopiles</taxon>
        <taxon>Oomycota</taxon>
        <taxon>Saprolegniomycetes</taxon>
        <taxon>Saprolegniales</taxon>
        <taxon>Verrucalvaceae</taxon>
        <taxon>Aphanomyces</taxon>
    </lineage>
</organism>
<dbReference type="OrthoDB" id="74362at2759"/>
<feature type="compositionally biased region" description="Polar residues" evidence="2">
    <location>
        <begin position="254"/>
        <end position="263"/>
    </location>
</feature>
<feature type="region of interest" description="Disordered" evidence="2">
    <location>
        <begin position="678"/>
        <end position="723"/>
    </location>
</feature>
<evidence type="ECO:0000313" key="4">
    <source>
        <dbReference type="EMBL" id="VFT88136.1"/>
    </source>
</evidence>
<protein>
    <submittedName>
        <fullName evidence="4">Aste57867_11273 protein</fullName>
    </submittedName>
</protein>
<keyword evidence="1" id="KW-0175">Coiled coil</keyword>
<reference evidence="4 5" key="1">
    <citation type="submission" date="2019-03" db="EMBL/GenBank/DDBJ databases">
        <authorList>
            <person name="Gaulin E."/>
            <person name="Dumas B."/>
        </authorList>
    </citation>
    <scope>NUCLEOTIDE SEQUENCE [LARGE SCALE GENOMIC DNA]</scope>
    <source>
        <strain evidence="4">CBS 568.67</strain>
    </source>
</reference>
<evidence type="ECO:0000256" key="1">
    <source>
        <dbReference type="SAM" id="Coils"/>
    </source>
</evidence>
<feature type="coiled-coil region" evidence="1">
    <location>
        <begin position="400"/>
        <end position="427"/>
    </location>
</feature>
<gene>
    <name evidence="4" type="primary">Aste57867_11273</name>
    <name evidence="3" type="ORF">As57867_011231</name>
    <name evidence="4" type="ORF">ASTE57867_11273</name>
</gene>
<evidence type="ECO:0000313" key="5">
    <source>
        <dbReference type="Proteomes" id="UP000332933"/>
    </source>
</evidence>
<evidence type="ECO:0000256" key="2">
    <source>
        <dbReference type="SAM" id="MobiDB-lite"/>
    </source>
</evidence>
<accession>A0A485KT61</accession>
<feature type="region of interest" description="Disordered" evidence="2">
    <location>
        <begin position="254"/>
        <end position="331"/>
    </location>
</feature>
<keyword evidence="5" id="KW-1185">Reference proteome</keyword>
<feature type="compositionally biased region" description="Basic and acidic residues" evidence="2">
    <location>
        <begin position="290"/>
        <end position="302"/>
    </location>
</feature>